<proteinExistence type="predicted"/>
<dbReference type="KEGG" id="sbh:SBI_03817"/>
<name>D7CG30_STRBB</name>
<dbReference type="EMBL" id="CP002047">
    <property type="protein sequence ID" value="ADI06938.1"/>
    <property type="molecule type" value="Genomic_DNA"/>
</dbReference>
<dbReference type="AlphaFoldDB" id="D7CG30"/>
<dbReference type="HOGENOM" id="CLU_3296930_0_0_11"/>
<sequence>MPKISWDLTLRGASHFRRQRSFENVHRFIEDHKQVHDTSE</sequence>
<keyword evidence="2" id="KW-1185">Reference proteome</keyword>
<evidence type="ECO:0000313" key="2">
    <source>
        <dbReference type="Proteomes" id="UP000000377"/>
    </source>
</evidence>
<accession>D7CG30</accession>
<gene>
    <name evidence="1" type="ordered locus">SBI_03817</name>
</gene>
<evidence type="ECO:0000313" key="1">
    <source>
        <dbReference type="EMBL" id="ADI06938.1"/>
    </source>
</evidence>
<reference evidence="1 2" key="1">
    <citation type="journal article" date="2010" name="J. Bacteriol.">
        <title>Genome sequence of the milbemycin-producing bacterium Streptomyces bingchenggensis.</title>
        <authorList>
            <person name="Wang X.J."/>
            <person name="Yan Y.J."/>
            <person name="Zhang B."/>
            <person name="An J."/>
            <person name="Wang J.J."/>
            <person name="Tian J."/>
            <person name="Jiang L."/>
            <person name="Chen Y.H."/>
            <person name="Huang S.X."/>
            <person name="Yin M."/>
            <person name="Zhang J."/>
            <person name="Gao A.L."/>
            <person name="Liu C.X."/>
            <person name="Zhu Z.X."/>
            <person name="Xiang W.S."/>
        </authorList>
    </citation>
    <scope>NUCLEOTIDE SEQUENCE [LARGE SCALE GENOMIC DNA]</scope>
    <source>
        <strain evidence="1 2">BCW-1</strain>
    </source>
</reference>
<organism evidence="1 2">
    <name type="scientific">Streptomyces bingchenggensis (strain BCW-1)</name>
    <dbReference type="NCBI Taxonomy" id="749414"/>
    <lineage>
        <taxon>Bacteria</taxon>
        <taxon>Bacillati</taxon>
        <taxon>Actinomycetota</taxon>
        <taxon>Actinomycetes</taxon>
        <taxon>Kitasatosporales</taxon>
        <taxon>Streptomycetaceae</taxon>
        <taxon>Streptomyces</taxon>
    </lineage>
</organism>
<dbReference type="PATRIC" id="fig|749414.3.peg.3955"/>
<protein>
    <submittedName>
        <fullName evidence="1">Uncharacterized protein</fullName>
    </submittedName>
</protein>
<dbReference type="Proteomes" id="UP000000377">
    <property type="component" value="Chromosome"/>
</dbReference>